<dbReference type="PANTHER" id="PTHR11081">
    <property type="entry name" value="FLAP ENDONUCLEASE FAMILY MEMBER"/>
    <property type="match status" value="1"/>
</dbReference>
<keyword evidence="4" id="KW-1185">Reference proteome</keyword>
<dbReference type="PRINTS" id="PR00853">
    <property type="entry name" value="XPGRADSUPER"/>
</dbReference>
<dbReference type="InterPro" id="IPR036279">
    <property type="entry name" value="5-3_exonuclease_C_sf"/>
</dbReference>
<organism evidence="2 4">
    <name type="scientific">Scleroderma citrinum Foug A</name>
    <dbReference type="NCBI Taxonomy" id="1036808"/>
    <lineage>
        <taxon>Eukaryota</taxon>
        <taxon>Fungi</taxon>
        <taxon>Dikarya</taxon>
        <taxon>Basidiomycota</taxon>
        <taxon>Agaricomycotina</taxon>
        <taxon>Agaricomycetes</taxon>
        <taxon>Agaricomycetidae</taxon>
        <taxon>Boletales</taxon>
        <taxon>Sclerodermatineae</taxon>
        <taxon>Sclerodermataceae</taxon>
        <taxon>Scleroderma</taxon>
    </lineage>
</organism>
<dbReference type="SUPFAM" id="SSF47807">
    <property type="entry name" value="5' to 3' exonuclease, C-terminal subdomain"/>
    <property type="match status" value="1"/>
</dbReference>
<accession>A0A0C2YLV7</accession>
<feature type="domain" description="XPG-I" evidence="1">
    <location>
        <begin position="73"/>
        <end position="146"/>
    </location>
</feature>
<dbReference type="SUPFAM" id="SSF88723">
    <property type="entry name" value="PIN domain-like"/>
    <property type="match status" value="1"/>
</dbReference>
<sequence>ASSLTNAITCPTAGTGRSHEIHAIFFWLSEISQMLVHPYFIFDGPDRPWFKGGNDRTSGGPRLLVERFQELLDAFGFGWHTAPGEAEAELAFFQLRGLVNVVVTPFNDVLLFGASNVIRSIMLPKCDKYGGVELYTDEAIKHSASLERGCLLLVALMSGADYDRGLPGFTRGIARQLAQYGLGRSLLSATLSLPFTEFMAFHVKWRKQLCEVLETDPQGHLGRTYFELARVIEEEHTEFPNPAILAAYLLPVTSWSDGGQPPVSVVTSRQPDIAALSAFGLQCLGWPREILQMKLTEARAGTVIRALLKVRPLHSCLTILLVSLPILVTRKCR</sequence>
<evidence type="ECO:0000259" key="1">
    <source>
        <dbReference type="SMART" id="SM00484"/>
    </source>
</evidence>
<dbReference type="InterPro" id="IPR029060">
    <property type="entry name" value="PIN-like_dom_sf"/>
</dbReference>
<reference evidence="4" key="2">
    <citation type="submission" date="2015-01" db="EMBL/GenBank/DDBJ databases">
        <title>Evolutionary Origins and Diversification of the Mycorrhizal Mutualists.</title>
        <authorList>
            <consortium name="DOE Joint Genome Institute"/>
            <consortium name="Mycorrhizal Genomics Consortium"/>
            <person name="Kohler A."/>
            <person name="Kuo A."/>
            <person name="Nagy L.G."/>
            <person name="Floudas D."/>
            <person name="Copeland A."/>
            <person name="Barry K.W."/>
            <person name="Cichocki N."/>
            <person name="Veneault-Fourrey C."/>
            <person name="LaButti K."/>
            <person name="Lindquist E.A."/>
            <person name="Lipzen A."/>
            <person name="Lundell T."/>
            <person name="Morin E."/>
            <person name="Murat C."/>
            <person name="Riley R."/>
            <person name="Ohm R."/>
            <person name="Sun H."/>
            <person name="Tunlid A."/>
            <person name="Henrissat B."/>
            <person name="Grigoriev I.V."/>
            <person name="Hibbett D.S."/>
            <person name="Martin F."/>
        </authorList>
    </citation>
    <scope>NUCLEOTIDE SEQUENCE [LARGE SCALE GENOMIC DNA]</scope>
    <source>
        <strain evidence="4">Foug A</strain>
    </source>
</reference>
<dbReference type="PANTHER" id="PTHR11081:SF75">
    <property type="entry name" value="ENDONUCLEASE, PUTATIVE (AFU_ORTHOLOGUE AFUA_3G13260)-RELATED"/>
    <property type="match status" value="1"/>
</dbReference>
<dbReference type="CDD" id="cd09870">
    <property type="entry name" value="PIN_YEN1"/>
    <property type="match status" value="1"/>
</dbReference>
<dbReference type="STRING" id="1036808.A0A0C2YLV7"/>
<dbReference type="Proteomes" id="UP000053989">
    <property type="component" value="Unassembled WGS sequence"/>
</dbReference>
<reference evidence="2 4" key="1">
    <citation type="submission" date="2014-04" db="EMBL/GenBank/DDBJ databases">
        <authorList>
            <consortium name="DOE Joint Genome Institute"/>
            <person name="Kuo A."/>
            <person name="Kohler A."/>
            <person name="Nagy L.G."/>
            <person name="Floudas D."/>
            <person name="Copeland A."/>
            <person name="Barry K.W."/>
            <person name="Cichocki N."/>
            <person name="Veneault-Fourrey C."/>
            <person name="LaButti K."/>
            <person name="Lindquist E.A."/>
            <person name="Lipzen A."/>
            <person name="Lundell T."/>
            <person name="Morin E."/>
            <person name="Murat C."/>
            <person name="Sun H."/>
            <person name="Tunlid A."/>
            <person name="Henrissat B."/>
            <person name="Grigoriev I.V."/>
            <person name="Hibbett D.S."/>
            <person name="Martin F."/>
            <person name="Nordberg H.P."/>
            <person name="Cantor M.N."/>
            <person name="Hua S.X."/>
        </authorList>
    </citation>
    <scope>NUCLEOTIDE SEQUENCE [LARGE SCALE GENOMIC DNA]</scope>
    <source>
        <strain evidence="2 4">Foug A</strain>
    </source>
</reference>
<dbReference type="OrthoDB" id="2678758at2759"/>
<evidence type="ECO:0000313" key="2">
    <source>
        <dbReference type="EMBL" id="KIM50713.1"/>
    </source>
</evidence>
<evidence type="ECO:0000313" key="3">
    <source>
        <dbReference type="EMBL" id="KIM51023.1"/>
    </source>
</evidence>
<protein>
    <recommendedName>
        <fullName evidence="1">XPG-I domain-containing protein</fullName>
    </recommendedName>
</protein>
<dbReference type="Gene3D" id="3.40.50.1010">
    <property type="entry name" value="5'-nuclease"/>
    <property type="match status" value="1"/>
</dbReference>
<evidence type="ECO:0000313" key="4">
    <source>
        <dbReference type="Proteomes" id="UP000053989"/>
    </source>
</evidence>
<dbReference type="Pfam" id="PF00867">
    <property type="entry name" value="XPG_I"/>
    <property type="match status" value="1"/>
</dbReference>
<reference evidence="2" key="3">
    <citation type="submission" date="2015-02" db="EMBL/GenBank/DDBJ databases">
        <title>Evolutionary Origins and Diversification of the Mycorrhizal Mutualists.</title>
        <authorList>
            <consortium name="DOE Joint Genome Institute"/>
            <consortium name="Mycorrhizal Genomics Consortium"/>
            <person name="Kohler A."/>
            <person name="Kuo A."/>
            <person name="Nagy L.G."/>
            <person name="Floudas D."/>
            <person name="Copeland A."/>
            <person name="Barry K.W."/>
            <person name="Cichocki N."/>
            <person name="Veneault-Fourrey C."/>
            <person name="LaButti K."/>
            <person name="Lindquist E.A."/>
            <person name="Lipzen A."/>
            <person name="Lundell T."/>
            <person name="Morin E."/>
            <person name="Murat C."/>
            <person name="Riley R."/>
            <person name="Ohm R."/>
            <person name="Sun H."/>
            <person name="Tunlid A."/>
            <person name="Henrissat B."/>
            <person name="Grigoriev I.V."/>
            <person name="Hibbett D.S."/>
            <person name="Martin F."/>
        </authorList>
    </citation>
    <scope>NUCLEOTIDE SEQUENCE</scope>
    <source>
        <strain evidence="2">Foug A</strain>
    </source>
</reference>
<dbReference type="EMBL" id="KN822296">
    <property type="protein sequence ID" value="KIM51023.1"/>
    <property type="molecule type" value="Genomic_DNA"/>
</dbReference>
<dbReference type="GO" id="GO:0006281">
    <property type="term" value="P:DNA repair"/>
    <property type="evidence" value="ECO:0007669"/>
    <property type="project" value="UniProtKB-ARBA"/>
</dbReference>
<dbReference type="GO" id="GO:0017108">
    <property type="term" value="F:5'-flap endonuclease activity"/>
    <property type="evidence" value="ECO:0007669"/>
    <property type="project" value="TreeGrafter"/>
</dbReference>
<dbReference type="InterPro" id="IPR006084">
    <property type="entry name" value="XPG/Rad2"/>
</dbReference>
<dbReference type="HOGENOM" id="CLU_007575_4_1_1"/>
<dbReference type="EMBL" id="KN822343">
    <property type="protein sequence ID" value="KIM50713.1"/>
    <property type="molecule type" value="Genomic_DNA"/>
</dbReference>
<proteinExistence type="predicted"/>
<feature type="non-terminal residue" evidence="2">
    <location>
        <position position="1"/>
    </location>
</feature>
<dbReference type="AlphaFoldDB" id="A0A0C2YLV7"/>
<gene>
    <name evidence="3" type="ORF">SCLCIDRAFT_144252</name>
    <name evidence="2" type="ORF">SCLCIDRAFT_144784</name>
</gene>
<dbReference type="InterPro" id="IPR006086">
    <property type="entry name" value="XPG-I_dom"/>
</dbReference>
<dbReference type="SMART" id="SM00484">
    <property type="entry name" value="XPGI"/>
    <property type="match status" value="1"/>
</dbReference>
<name>A0A0C2YLV7_9AGAM</name>